<gene>
    <name evidence="4" type="ORF">HDF16_004787</name>
</gene>
<keyword evidence="2" id="KW-0313">Glucose metabolism</keyword>
<dbReference type="GO" id="GO:0006006">
    <property type="term" value="P:glucose metabolic process"/>
    <property type="evidence" value="ECO:0007669"/>
    <property type="project" value="UniProtKB-KW"/>
</dbReference>
<sequence length="372" mass="37378">MGNKLCGALVVLACFGVMQPAAHAAESGAVFVMTNAATGNQVIAYARGPEGRLQQRAIYDTEGRGGGGKIDPLQSQGALTLSPDGSRLYAVNAGSGTITSFQVQGANLSLMGHVPSGGSEPVAVTQFGNIVYVLNGAGPGDVVAFRENNAGRLVQIPDSTAYLSGVNTGGASISVRPDGKFLAVVERGASVISTFPINANGTLGPIVTTTSADPGAFSGRFAPNGVLLVTDNTPGTSDASLLSSYTISGNGTLSPISESAPTYGNGNCWSVVTPNGAYVYSDNSASSTIAGYTLSKAGVLKPIRNTIVATLPSGSTNLEVAVTADGKFLYTLNAGSGTIGIFAINSDGVLTEVADRSDGLLPSAGYEGLAAL</sequence>
<evidence type="ECO:0000256" key="1">
    <source>
        <dbReference type="ARBA" id="ARBA00005564"/>
    </source>
</evidence>
<dbReference type="AlphaFoldDB" id="A0A7W7ZHU0"/>
<proteinExistence type="inferred from homology"/>
<keyword evidence="4" id="KW-0413">Isomerase</keyword>
<name>A0A7W7ZHU0_9BACT</name>
<reference evidence="4 5" key="1">
    <citation type="submission" date="2020-08" db="EMBL/GenBank/DDBJ databases">
        <title>Genomic Encyclopedia of Type Strains, Phase IV (KMG-V): Genome sequencing to study the core and pangenomes of soil and plant-associated prokaryotes.</title>
        <authorList>
            <person name="Whitman W."/>
        </authorList>
    </citation>
    <scope>NUCLEOTIDE SEQUENCE [LARGE SCALE GENOMIC DNA]</scope>
    <source>
        <strain evidence="4 5">M8UP14</strain>
    </source>
</reference>
<dbReference type="Gene3D" id="2.130.10.10">
    <property type="entry name" value="YVTN repeat-like/Quinoprotein amine dehydrogenase"/>
    <property type="match status" value="2"/>
</dbReference>
<dbReference type="InterPro" id="IPR015943">
    <property type="entry name" value="WD40/YVTN_repeat-like_dom_sf"/>
</dbReference>
<dbReference type="Proteomes" id="UP000540989">
    <property type="component" value="Unassembled WGS sequence"/>
</dbReference>
<evidence type="ECO:0000256" key="2">
    <source>
        <dbReference type="ARBA" id="ARBA00022526"/>
    </source>
</evidence>
<evidence type="ECO:0000313" key="4">
    <source>
        <dbReference type="EMBL" id="MBB5060051.1"/>
    </source>
</evidence>
<dbReference type="GO" id="GO:0016853">
    <property type="term" value="F:isomerase activity"/>
    <property type="evidence" value="ECO:0007669"/>
    <property type="project" value="UniProtKB-KW"/>
</dbReference>
<dbReference type="RefSeq" id="WP_184222110.1">
    <property type="nucleotide sequence ID" value="NZ_JACHIP010000009.1"/>
</dbReference>
<comment type="caution">
    <text evidence="4">The sequence shown here is derived from an EMBL/GenBank/DDBJ whole genome shotgun (WGS) entry which is preliminary data.</text>
</comment>
<dbReference type="EMBL" id="JACHIP010000009">
    <property type="protein sequence ID" value="MBB5060051.1"/>
    <property type="molecule type" value="Genomic_DNA"/>
</dbReference>
<dbReference type="InterPro" id="IPR019405">
    <property type="entry name" value="Lactonase_7-beta_prop"/>
</dbReference>
<comment type="similarity">
    <text evidence="1">Belongs to the cycloisomerase 2 family.</text>
</comment>
<feature type="chain" id="PRO_5030938556" evidence="3">
    <location>
        <begin position="25"/>
        <end position="372"/>
    </location>
</feature>
<dbReference type="PANTHER" id="PTHR30344">
    <property type="entry name" value="6-PHOSPHOGLUCONOLACTONASE-RELATED"/>
    <property type="match status" value="1"/>
</dbReference>
<keyword evidence="3" id="KW-0732">Signal</keyword>
<dbReference type="Pfam" id="PF10282">
    <property type="entry name" value="Lactonase"/>
    <property type="match status" value="2"/>
</dbReference>
<keyword evidence="5" id="KW-1185">Reference proteome</keyword>
<protein>
    <submittedName>
        <fullName evidence="4">6-phosphogluconolactonase (Cycloisomerase 2 family)</fullName>
    </submittedName>
</protein>
<dbReference type="InterPro" id="IPR050282">
    <property type="entry name" value="Cycloisomerase_2"/>
</dbReference>
<keyword evidence="2" id="KW-0119">Carbohydrate metabolism</keyword>
<accession>A0A7W7ZHU0</accession>
<evidence type="ECO:0000256" key="3">
    <source>
        <dbReference type="SAM" id="SignalP"/>
    </source>
</evidence>
<evidence type="ECO:0000313" key="5">
    <source>
        <dbReference type="Proteomes" id="UP000540989"/>
    </source>
</evidence>
<organism evidence="4 5">
    <name type="scientific">Granulicella aggregans</name>
    <dbReference type="NCBI Taxonomy" id="474949"/>
    <lineage>
        <taxon>Bacteria</taxon>
        <taxon>Pseudomonadati</taxon>
        <taxon>Acidobacteriota</taxon>
        <taxon>Terriglobia</taxon>
        <taxon>Terriglobales</taxon>
        <taxon>Acidobacteriaceae</taxon>
        <taxon>Granulicella</taxon>
    </lineage>
</organism>
<dbReference type="GO" id="GO:0017057">
    <property type="term" value="F:6-phosphogluconolactonase activity"/>
    <property type="evidence" value="ECO:0007669"/>
    <property type="project" value="TreeGrafter"/>
</dbReference>
<feature type="signal peptide" evidence="3">
    <location>
        <begin position="1"/>
        <end position="24"/>
    </location>
</feature>
<dbReference type="SUPFAM" id="SSF75011">
    <property type="entry name" value="3-carboxy-cis,cis-mucoante lactonizing enzyme"/>
    <property type="match status" value="1"/>
</dbReference>
<dbReference type="PANTHER" id="PTHR30344:SF1">
    <property type="entry name" value="6-PHOSPHOGLUCONOLACTONASE"/>
    <property type="match status" value="1"/>
</dbReference>